<evidence type="ECO:0000256" key="1">
    <source>
        <dbReference type="ARBA" id="ARBA00006328"/>
    </source>
</evidence>
<organism evidence="5 6">
    <name type="scientific">Symbiodinium microadriaticum</name>
    <name type="common">Dinoflagellate</name>
    <name type="synonym">Zooxanthella microadriatica</name>
    <dbReference type="NCBI Taxonomy" id="2951"/>
    <lineage>
        <taxon>Eukaryota</taxon>
        <taxon>Sar</taxon>
        <taxon>Alveolata</taxon>
        <taxon>Dinophyceae</taxon>
        <taxon>Suessiales</taxon>
        <taxon>Symbiodiniaceae</taxon>
        <taxon>Symbiodinium</taxon>
    </lineage>
</organism>
<keyword evidence="2" id="KW-0521">NADP</keyword>
<dbReference type="PANTHER" id="PTHR42748">
    <property type="entry name" value="NITROGEN METABOLITE REPRESSION PROTEIN NMRA FAMILY MEMBER"/>
    <property type="match status" value="1"/>
</dbReference>
<evidence type="ECO:0000259" key="4">
    <source>
        <dbReference type="Pfam" id="PF05368"/>
    </source>
</evidence>
<evidence type="ECO:0000256" key="3">
    <source>
        <dbReference type="ARBA" id="ARBA00023002"/>
    </source>
</evidence>
<dbReference type="Gene3D" id="3.40.50.720">
    <property type="entry name" value="NAD(P)-binding Rossmann-like Domain"/>
    <property type="match status" value="2"/>
</dbReference>
<dbReference type="PANTHER" id="PTHR42748:SF30">
    <property type="entry name" value="NMRA-LIKE DOMAIN-CONTAINING PROTEIN"/>
    <property type="match status" value="1"/>
</dbReference>
<feature type="domain" description="NmrA-like" evidence="4">
    <location>
        <begin position="16"/>
        <end position="268"/>
    </location>
</feature>
<dbReference type="Gene3D" id="3.90.25.10">
    <property type="entry name" value="UDP-galactose 4-epimerase, domain 1"/>
    <property type="match status" value="1"/>
</dbReference>
<name>A0A1Q9CWJ4_SYMMI</name>
<accession>A0A1Q9CWJ4</accession>
<dbReference type="EMBL" id="LSRX01000868">
    <property type="protein sequence ID" value="OLP87294.1"/>
    <property type="molecule type" value="Genomic_DNA"/>
</dbReference>
<dbReference type="SUPFAM" id="SSF51735">
    <property type="entry name" value="NAD(P)-binding Rossmann-fold domains"/>
    <property type="match status" value="2"/>
</dbReference>
<keyword evidence="6" id="KW-1185">Reference proteome</keyword>
<dbReference type="AlphaFoldDB" id="A0A1Q9CWJ4"/>
<sequence length="561" mass="60685">MGAACRCEHVPGPHCIAVVGATGHQGGAVVHALVAKGVSVVAITRNPNSKKAQELATLRRVELRKGDLNNQKSLEAAFSGCDGAFVPGTDNRTTGRWKYENMKKQYENCAAALKCIDGMKHVVISATEFLPAQEVFNGKGLPTTYVHTGLNVVNTNFVLKLGDDGHYGFPLPAGNGPIAWTVMKDLGNMVAGVFQRPSMIGPTVGCASFHCTADQLANHMSTAIGMKIKCLKLPAFIWEKVCADIPANFADIANFCQFFGNQEAQKSILATRDLNICKELAGGKLADPVEELRDMHRGVTQAGNFKFRRCIGVLGASGKQGCAVVRALSQQGKHSVIALVRDDRSSLAKELATLPRVEVRKIKDMTHGGHEGAMEAFKGCDSAFLNAADPKDAGKVVVMHQKIAGGLTQLGTMKHVVMSTMEEVPMWDAKANAQQRFFANKPALPTTFVYPRFWQVVAGIFDDPSMIGKDIGHASFHCSAKELAEHMSTATGKEVVYQPLDYPTFVEQTKANPLLTNFAHSCKFIAEAKDDVLALRDLNRCEMLGGRRTDPVTAFKKSPPM</sequence>
<dbReference type="InterPro" id="IPR036291">
    <property type="entry name" value="NAD(P)-bd_dom_sf"/>
</dbReference>
<comment type="caution">
    <text evidence="5">The sequence shown here is derived from an EMBL/GenBank/DDBJ whole genome shotgun (WGS) entry which is preliminary data.</text>
</comment>
<protein>
    <submittedName>
        <fullName evidence="5">NmrA-like family domain-containing protein 1</fullName>
    </submittedName>
</protein>
<dbReference type="Pfam" id="PF05368">
    <property type="entry name" value="NmrA"/>
    <property type="match status" value="2"/>
</dbReference>
<proteinExistence type="inferred from homology"/>
<feature type="domain" description="NmrA-like" evidence="4">
    <location>
        <begin position="311"/>
        <end position="451"/>
    </location>
</feature>
<dbReference type="InterPro" id="IPR051164">
    <property type="entry name" value="NmrA-like_oxidored"/>
</dbReference>
<dbReference type="Proteomes" id="UP000186817">
    <property type="component" value="Unassembled WGS sequence"/>
</dbReference>
<evidence type="ECO:0000313" key="5">
    <source>
        <dbReference type="EMBL" id="OLP87294.1"/>
    </source>
</evidence>
<reference evidence="5 6" key="1">
    <citation type="submission" date="2016-02" db="EMBL/GenBank/DDBJ databases">
        <title>Genome analysis of coral dinoflagellate symbionts highlights evolutionary adaptations to a symbiotic lifestyle.</title>
        <authorList>
            <person name="Aranda M."/>
            <person name="Li Y."/>
            <person name="Liew Y.J."/>
            <person name="Baumgarten S."/>
            <person name="Simakov O."/>
            <person name="Wilson M."/>
            <person name="Piel J."/>
            <person name="Ashoor H."/>
            <person name="Bougouffa S."/>
            <person name="Bajic V.B."/>
            <person name="Ryu T."/>
            <person name="Ravasi T."/>
            <person name="Bayer T."/>
            <person name="Micklem G."/>
            <person name="Kim H."/>
            <person name="Bhak J."/>
            <person name="Lajeunesse T.C."/>
            <person name="Voolstra C.R."/>
        </authorList>
    </citation>
    <scope>NUCLEOTIDE SEQUENCE [LARGE SCALE GENOMIC DNA]</scope>
    <source>
        <strain evidence="5 6">CCMP2467</strain>
    </source>
</reference>
<comment type="similarity">
    <text evidence="1">Belongs to the NmrA-type oxidoreductase family.</text>
</comment>
<gene>
    <name evidence="5" type="primary">NMRAL1</name>
    <name evidence="5" type="ORF">AK812_SmicGene31503</name>
</gene>
<evidence type="ECO:0000313" key="6">
    <source>
        <dbReference type="Proteomes" id="UP000186817"/>
    </source>
</evidence>
<dbReference type="OrthoDB" id="406866at2759"/>
<dbReference type="InterPro" id="IPR008030">
    <property type="entry name" value="NmrA-like"/>
</dbReference>
<evidence type="ECO:0000256" key="2">
    <source>
        <dbReference type="ARBA" id="ARBA00022857"/>
    </source>
</evidence>
<keyword evidence="3" id="KW-0560">Oxidoreductase</keyword>